<proteinExistence type="predicted"/>
<comment type="caution">
    <text evidence="1">The sequence shown here is derived from an EMBL/GenBank/DDBJ whole genome shotgun (WGS) entry which is preliminary data.</text>
</comment>
<name>A0ACC2W4J1_9TREE</name>
<dbReference type="EMBL" id="JASBWR010000031">
    <property type="protein sequence ID" value="KAJ9106002.1"/>
    <property type="molecule type" value="Genomic_DNA"/>
</dbReference>
<evidence type="ECO:0000313" key="2">
    <source>
        <dbReference type="Proteomes" id="UP001241377"/>
    </source>
</evidence>
<dbReference type="Proteomes" id="UP001241377">
    <property type="component" value="Unassembled WGS sequence"/>
</dbReference>
<evidence type="ECO:0000313" key="1">
    <source>
        <dbReference type="EMBL" id="KAJ9106002.1"/>
    </source>
</evidence>
<keyword evidence="2" id="KW-1185">Reference proteome</keyword>
<protein>
    <submittedName>
        <fullName evidence="1">Uncharacterized protein</fullName>
    </submittedName>
</protein>
<accession>A0ACC2W4J1</accession>
<organism evidence="1 2">
    <name type="scientific">Naganishia cerealis</name>
    <dbReference type="NCBI Taxonomy" id="610337"/>
    <lineage>
        <taxon>Eukaryota</taxon>
        <taxon>Fungi</taxon>
        <taxon>Dikarya</taxon>
        <taxon>Basidiomycota</taxon>
        <taxon>Agaricomycotina</taxon>
        <taxon>Tremellomycetes</taxon>
        <taxon>Filobasidiales</taxon>
        <taxon>Filobasidiaceae</taxon>
        <taxon>Naganishia</taxon>
    </lineage>
</organism>
<gene>
    <name evidence="1" type="ORF">QFC19_003337</name>
</gene>
<reference evidence="1" key="1">
    <citation type="submission" date="2023-04" db="EMBL/GenBank/DDBJ databases">
        <title>Draft Genome sequencing of Naganishia species isolated from polar environments using Oxford Nanopore Technology.</title>
        <authorList>
            <person name="Leo P."/>
            <person name="Venkateswaran K."/>
        </authorList>
    </citation>
    <scope>NUCLEOTIDE SEQUENCE</scope>
    <source>
        <strain evidence="1">MNA-CCFEE 5261</strain>
    </source>
</reference>
<sequence>MTSLQSTISEAKSSKLETPVNIVFSVAQTAAPPVKSQRNLAFTSRGTVGQWYADGIDYQGSEDPGPSSATYGPDLWKARRAAWLLGDLELNPPAPKVEIPLEDDERSTLETASVATGDGYTSGGALTPTSSIAGNDDGNSTPLMSTIQQLSAKARGKLPSFLHLSYSPNILPPGLKPRESHPTGTAPTLSSLDKLELLMAEPGADENEKIWRQGGLEAVWRMLTDSKTLKHPMRLGLVIQILKAGWIRDGTWPSSLSKDGKSRHAVAAVIDDPFFLSPPPSPTSLATVEEAESRLRTEREEYNPPKRL</sequence>